<dbReference type="CDD" id="cd05007">
    <property type="entry name" value="SIS_Etherase"/>
    <property type="match status" value="1"/>
</dbReference>
<name>A0ABP9D9W6_9ACTN</name>
<comment type="similarity">
    <text evidence="3">Belongs to the GCKR-like family. MurNAc-6-P etherase subfamily.</text>
</comment>
<keyword evidence="2 3" id="KW-0119">Carbohydrate metabolism</keyword>
<dbReference type="HAMAP" id="MF_00068">
    <property type="entry name" value="MurQ"/>
    <property type="match status" value="1"/>
</dbReference>
<comment type="function">
    <text evidence="3">Specifically catalyzes the cleavage of the D-lactyl ether substituent of MurNAc 6-phosphate, producing GlcNAc 6-phosphate and D-lactate.</text>
</comment>
<dbReference type="PANTHER" id="PTHR10088">
    <property type="entry name" value="GLUCOKINASE REGULATORY PROTEIN"/>
    <property type="match status" value="1"/>
</dbReference>
<feature type="active site" evidence="3">
    <location>
        <position position="137"/>
    </location>
</feature>
<evidence type="ECO:0000256" key="2">
    <source>
        <dbReference type="ARBA" id="ARBA00023277"/>
    </source>
</evidence>
<comment type="catalytic activity">
    <reaction evidence="3">
        <text>N-acetyl-D-muramate 6-phosphate + H2O = N-acetyl-D-glucosamine 6-phosphate + (R)-lactate</text>
        <dbReference type="Rhea" id="RHEA:26410"/>
        <dbReference type="ChEBI" id="CHEBI:15377"/>
        <dbReference type="ChEBI" id="CHEBI:16004"/>
        <dbReference type="ChEBI" id="CHEBI:57513"/>
        <dbReference type="ChEBI" id="CHEBI:58722"/>
        <dbReference type="EC" id="4.2.1.126"/>
    </reaction>
</comment>
<dbReference type="Gene3D" id="3.40.50.10490">
    <property type="entry name" value="Glucose-6-phosphate isomerase like protein, domain 1"/>
    <property type="match status" value="1"/>
</dbReference>
<dbReference type="InterPro" id="IPR001347">
    <property type="entry name" value="SIS_dom"/>
</dbReference>
<dbReference type="EC" id="4.2.1.126" evidence="3"/>
<evidence type="ECO:0000256" key="3">
    <source>
        <dbReference type="HAMAP-Rule" id="MF_00068"/>
    </source>
</evidence>
<dbReference type="SUPFAM" id="SSF53697">
    <property type="entry name" value="SIS domain"/>
    <property type="match status" value="1"/>
</dbReference>
<dbReference type="Pfam" id="PF22645">
    <property type="entry name" value="GKRP_SIS_N"/>
    <property type="match status" value="1"/>
</dbReference>
<keyword evidence="1 3" id="KW-0456">Lyase</keyword>
<feature type="domain" description="SIS" evidence="5">
    <location>
        <begin position="78"/>
        <end position="239"/>
    </location>
</feature>
<evidence type="ECO:0000259" key="5">
    <source>
        <dbReference type="PROSITE" id="PS51464"/>
    </source>
</evidence>
<keyword evidence="7" id="KW-1185">Reference proteome</keyword>
<accession>A0ABP9D9W6</accession>
<reference evidence="7" key="1">
    <citation type="journal article" date="2019" name="Int. J. Syst. Evol. Microbiol.">
        <title>The Global Catalogue of Microorganisms (GCM) 10K type strain sequencing project: providing services to taxonomists for standard genome sequencing and annotation.</title>
        <authorList>
            <consortium name="The Broad Institute Genomics Platform"/>
            <consortium name="The Broad Institute Genome Sequencing Center for Infectious Disease"/>
            <person name="Wu L."/>
            <person name="Ma J."/>
        </authorList>
    </citation>
    <scope>NUCLEOTIDE SEQUENCE [LARGE SCALE GENOMIC DNA]</scope>
    <source>
        <strain evidence="7">JCM 13006</strain>
    </source>
</reference>
<dbReference type="NCBIfam" id="NF009222">
    <property type="entry name" value="PRK12570.1"/>
    <property type="match status" value="1"/>
</dbReference>
<comment type="subunit">
    <text evidence="3">Homodimer.</text>
</comment>
<dbReference type="InterPro" id="IPR005486">
    <property type="entry name" value="Glucokinase_regulatory_CS"/>
</dbReference>
<feature type="active site" description="Proton donor" evidence="3">
    <location>
        <position position="106"/>
    </location>
</feature>
<dbReference type="PROSITE" id="PS51464">
    <property type="entry name" value="SIS"/>
    <property type="match status" value="1"/>
</dbReference>
<dbReference type="Gene3D" id="1.10.8.1080">
    <property type="match status" value="1"/>
</dbReference>
<evidence type="ECO:0000256" key="1">
    <source>
        <dbReference type="ARBA" id="ARBA00023239"/>
    </source>
</evidence>
<dbReference type="EMBL" id="BAABIS010000001">
    <property type="protein sequence ID" value="GAA4831016.1"/>
    <property type="molecule type" value="Genomic_DNA"/>
</dbReference>
<gene>
    <name evidence="3" type="primary">murQ</name>
    <name evidence="6" type="ORF">GCM10023235_01360</name>
</gene>
<dbReference type="PANTHER" id="PTHR10088:SF4">
    <property type="entry name" value="GLUCOKINASE REGULATORY PROTEIN"/>
    <property type="match status" value="1"/>
</dbReference>
<proteinExistence type="inferred from homology"/>
<comment type="pathway">
    <text evidence="3">Amino-sugar metabolism; N-acetylmuramate degradation.</text>
</comment>
<dbReference type="InterPro" id="IPR005488">
    <property type="entry name" value="Etherase_MurQ"/>
</dbReference>
<comment type="miscellaneous">
    <text evidence="3">A lyase-type mechanism (elimination/hydration) is suggested for the cleavage of the lactyl ether bond of MurNAc 6-phosphate, with the formation of an alpha,beta-unsaturated aldehyde intermediate with (E)-stereochemistry, followed by the syn addition of water to give product.</text>
</comment>
<dbReference type="PROSITE" id="PS01272">
    <property type="entry name" value="GCKR"/>
    <property type="match status" value="1"/>
</dbReference>
<comment type="caution">
    <text evidence="6">The sequence shown here is derived from an EMBL/GenBank/DDBJ whole genome shotgun (WGS) entry which is preliminary data.</text>
</comment>
<organism evidence="6 7">
    <name type="scientific">Kitasatospora terrestris</name>
    <dbReference type="NCBI Taxonomy" id="258051"/>
    <lineage>
        <taxon>Bacteria</taxon>
        <taxon>Bacillati</taxon>
        <taxon>Actinomycetota</taxon>
        <taxon>Actinomycetes</taxon>
        <taxon>Kitasatosporales</taxon>
        <taxon>Streptomycetaceae</taxon>
        <taxon>Kitasatospora</taxon>
    </lineage>
</organism>
<evidence type="ECO:0000313" key="6">
    <source>
        <dbReference type="EMBL" id="GAA4831016.1"/>
    </source>
</evidence>
<evidence type="ECO:0000313" key="7">
    <source>
        <dbReference type="Proteomes" id="UP001501752"/>
    </source>
</evidence>
<evidence type="ECO:0000256" key="4">
    <source>
        <dbReference type="SAM" id="MobiDB-lite"/>
    </source>
</evidence>
<feature type="region of interest" description="Disordered" evidence="4">
    <location>
        <begin position="1"/>
        <end position="35"/>
    </location>
</feature>
<protein>
    <recommendedName>
        <fullName evidence="3">N-acetylmuramic acid 6-phosphate etherase</fullName>
        <shortName evidence="3">MurNAc-6-P etherase</shortName>
        <ecNumber evidence="3">4.2.1.126</ecNumber>
    </recommendedName>
    <alternativeName>
        <fullName evidence="3">N-acetylmuramic acid 6-phosphate hydrolase</fullName>
    </alternativeName>
    <alternativeName>
        <fullName evidence="3">N-acetylmuramic acid 6-phosphate lyase</fullName>
    </alternativeName>
</protein>
<dbReference type="InterPro" id="IPR040190">
    <property type="entry name" value="MURQ/GCKR"/>
</dbReference>
<dbReference type="InterPro" id="IPR046348">
    <property type="entry name" value="SIS_dom_sf"/>
</dbReference>
<dbReference type="NCBIfam" id="NF003915">
    <property type="entry name" value="PRK05441.1"/>
    <property type="match status" value="1"/>
</dbReference>
<sequence length="321" mass="32576">MLQNYVAGRTMAETERTPVTPSRSVRVMSPTEQRNPRTLAIDRADPLAVLRMLNAEDSRVAGEVAKVLPLLAVLAEVTADRLRAGGRLHYFGAGTSGRTAVVDAAELGPTFSLPAGIVVAHHAGGAAALTTAVEGSEDSEELGAADAAAVEPGDVAVGIAASGRTPYVAGALAAARQAGAFTALVSSNPEAPLADLADLHIGVDTGPEAIAGSTRLKAATAHKLVLNGLSTAVMIALGRTYSNLMVDLSASNAKLRGRLVTILMEATGLGEEPCSRALAEADGQLKTALVCLLSGCAPEDARQRLAAVDGRVSAAVAASMS</sequence>
<dbReference type="Proteomes" id="UP001501752">
    <property type="component" value="Unassembled WGS sequence"/>
</dbReference>